<proteinExistence type="predicted"/>
<protein>
    <recommendedName>
        <fullName evidence="3">Peptidase domain protein</fullName>
    </recommendedName>
</protein>
<name>G2DYZ2_9GAMM</name>
<dbReference type="Proteomes" id="UP000004200">
    <property type="component" value="Unassembled WGS sequence"/>
</dbReference>
<dbReference type="EMBL" id="AFWT01000007">
    <property type="protein sequence ID" value="EGV32501.1"/>
    <property type="molecule type" value="Genomic_DNA"/>
</dbReference>
<evidence type="ECO:0000313" key="2">
    <source>
        <dbReference type="Proteomes" id="UP000004200"/>
    </source>
</evidence>
<dbReference type="Gene3D" id="2.60.120.380">
    <property type="match status" value="1"/>
</dbReference>
<sequence length="216" mass="23861">MKFGALCYLECKLKTILPGLLASYFLMYGGVSLAVEDTCEPEPTDQTLRYGDYVICTTYPALESDYYRVYLQEGDKFRIEATQLTGSFSIFLKVIAPDGTEVLDWLERDTTAVFESSASTTGLYTAIVTNNYNRGNQYSFSLSCLGGPCLTDVIDPPEISTGGGITIGKGFVDLDITNGLHPDTSYCKDDHHYGRLVVDEVNSILYICTQAGWDIH</sequence>
<accession>G2DYZ2</accession>
<keyword evidence="2" id="KW-1185">Reference proteome</keyword>
<comment type="caution">
    <text evidence="1">The sequence shown here is derived from an EMBL/GenBank/DDBJ whole genome shotgun (WGS) entry which is preliminary data.</text>
</comment>
<evidence type="ECO:0008006" key="3">
    <source>
        <dbReference type="Google" id="ProtNLM"/>
    </source>
</evidence>
<organism evidence="1 2">
    <name type="scientific">Thiorhodococcus drewsii AZ1</name>
    <dbReference type="NCBI Taxonomy" id="765913"/>
    <lineage>
        <taxon>Bacteria</taxon>
        <taxon>Pseudomonadati</taxon>
        <taxon>Pseudomonadota</taxon>
        <taxon>Gammaproteobacteria</taxon>
        <taxon>Chromatiales</taxon>
        <taxon>Chromatiaceae</taxon>
        <taxon>Thiorhodococcus</taxon>
    </lineage>
</organism>
<reference evidence="1 2" key="1">
    <citation type="submission" date="2011-06" db="EMBL/GenBank/DDBJ databases">
        <title>The draft genome of Thiorhodococcus drewsii AZ1.</title>
        <authorList>
            <consortium name="US DOE Joint Genome Institute (JGI-PGF)"/>
            <person name="Lucas S."/>
            <person name="Han J."/>
            <person name="Lapidus A."/>
            <person name="Cheng J.-F."/>
            <person name="Goodwin L."/>
            <person name="Pitluck S."/>
            <person name="Peters L."/>
            <person name="Land M.L."/>
            <person name="Hauser L."/>
            <person name="Vogl K."/>
            <person name="Liu Z."/>
            <person name="Imhoff J."/>
            <person name="Thiel V."/>
            <person name="Frigaard N.-U."/>
            <person name="Bryant D.A."/>
            <person name="Woyke T.J."/>
        </authorList>
    </citation>
    <scope>NUCLEOTIDE SEQUENCE [LARGE SCALE GENOMIC DNA]</scope>
    <source>
        <strain evidence="1 2">AZ1</strain>
    </source>
</reference>
<gene>
    <name evidence="1" type="ORF">ThidrDRAFT_1351</name>
</gene>
<evidence type="ECO:0000313" key="1">
    <source>
        <dbReference type="EMBL" id="EGV32501.1"/>
    </source>
</evidence>
<dbReference type="STRING" id="765913.ThidrDRAFT_1351"/>
<dbReference type="AlphaFoldDB" id="G2DYZ2"/>
<dbReference type="RefSeq" id="WP_007040065.1">
    <property type="nucleotide sequence ID" value="NZ_AFWT01000007.1"/>
</dbReference>